<feature type="transmembrane region" description="Helical" evidence="5">
    <location>
        <begin position="226"/>
        <end position="251"/>
    </location>
</feature>
<feature type="transmembrane region" description="Helical" evidence="5">
    <location>
        <begin position="454"/>
        <end position="470"/>
    </location>
</feature>
<accession>A0A0G1VCK2</accession>
<comment type="subcellular location">
    <subcellularLocation>
        <location evidence="1">Membrane</location>
        <topology evidence="1">Multi-pass membrane protein</topology>
    </subcellularLocation>
</comment>
<feature type="transmembrane region" description="Helical" evidence="5">
    <location>
        <begin position="40"/>
        <end position="69"/>
    </location>
</feature>
<evidence type="ECO:0000256" key="5">
    <source>
        <dbReference type="SAM" id="Phobius"/>
    </source>
</evidence>
<feature type="transmembrane region" description="Helical" evidence="5">
    <location>
        <begin position="159"/>
        <end position="179"/>
    </location>
</feature>
<evidence type="ECO:0000256" key="3">
    <source>
        <dbReference type="ARBA" id="ARBA00022989"/>
    </source>
</evidence>
<dbReference type="InterPro" id="IPR002797">
    <property type="entry name" value="Polysacc_synth"/>
</dbReference>
<keyword evidence="4 5" id="KW-0472">Membrane</keyword>
<gene>
    <name evidence="6" type="ORF">UY01_C0002G0026</name>
</gene>
<feature type="transmembrane region" description="Helical" evidence="5">
    <location>
        <begin position="266"/>
        <end position="286"/>
    </location>
</feature>
<dbReference type="InterPro" id="IPR052556">
    <property type="entry name" value="PolySynth_Transporter"/>
</dbReference>
<dbReference type="CDD" id="cd13128">
    <property type="entry name" value="MATE_Wzx_like"/>
    <property type="match status" value="1"/>
</dbReference>
<feature type="transmembrane region" description="Helical" evidence="5">
    <location>
        <begin position="185"/>
        <end position="205"/>
    </location>
</feature>
<dbReference type="PANTHER" id="PTHR43424:SF1">
    <property type="entry name" value="LOCUS PUTATIVE PROTEIN 1-RELATED"/>
    <property type="match status" value="1"/>
</dbReference>
<feature type="transmembrane region" description="Helical" evidence="5">
    <location>
        <begin position="127"/>
        <end position="147"/>
    </location>
</feature>
<evidence type="ECO:0000313" key="6">
    <source>
        <dbReference type="EMBL" id="KKU75883.1"/>
    </source>
</evidence>
<dbReference type="EMBL" id="LCOJ01000002">
    <property type="protein sequence ID" value="KKU75883.1"/>
    <property type="molecule type" value="Genomic_DNA"/>
</dbReference>
<proteinExistence type="predicted"/>
<feature type="transmembrane region" description="Helical" evidence="5">
    <location>
        <begin position="394"/>
        <end position="419"/>
    </location>
</feature>
<keyword evidence="2 5" id="KW-0812">Transmembrane</keyword>
<name>A0A0G1VCK2_9BACT</name>
<feature type="transmembrane region" description="Helical" evidence="5">
    <location>
        <begin position="298"/>
        <end position="321"/>
    </location>
</feature>
<feature type="transmembrane region" description="Helical" evidence="5">
    <location>
        <begin position="333"/>
        <end position="358"/>
    </location>
</feature>
<sequence length="488" mass="54147">MLPKIKNFLLVNTSLGQTLVKNTFWLFVGELTSRLLKMVLIIYAARILGVANWGIFAYAISIASLFFLFSDLGLDNLVTREIAKNFKERLSYFATAFVFRLVLLPACGILIFIFLTLFSKIPEVQEIIFIVAVFLALDLLRGFGLAFHRAFEQMEKEAFVKFSTNLSISVLGLLVLFTVPSLKNLAYAYLAGSSLGLLITIYTLRKYLSDILKSFSLTLVGQIWRITWPFFIAGVAAAFMTYTDMMMIGWWKTPMDLGLYSAAQRLIQFLFVAPSLIAVATFPLLSKLAEESPVKLKAILGKTISLVLLLGLPIALGGILLGREIMLIAFGEAYVGATLVFQIFLGGILATFPLVILNNYIFIQNLQKKLVVWALGSALLNVFLNYLFIPRFGIAGAALATTLSGFALAIVVWQIIGIIGWAELFSGLKKIILSSVAMVIITLTGKYWSINVFLNIGLSALFFFMILALLKEPLVQEFRAVIQNKEPV</sequence>
<organism evidence="6 7">
    <name type="scientific">Candidatus Nomurabacteria bacterium GW2011_GWB1_47_6</name>
    <dbReference type="NCBI Taxonomy" id="1618749"/>
    <lineage>
        <taxon>Bacteria</taxon>
        <taxon>Candidatus Nomuraibacteriota</taxon>
    </lineage>
</organism>
<evidence type="ECO:0000313" key="7">
    <source>
        <dbReference type="Proteomes" id="UP000034879"/>
    </source>
</evidence>
<feature type="transmembrane region" description="Helical" evidence="5">
    <location>
        <begin position="90"/>
        <end position="115"/>
    </location>
</feature>
<reference evidence="6 7" key="1">
    <citation type="journal article" date="2015" name="Nature">
        <title>rRNA introns, odd ribosomes, and small enigmatic genomes across a large radiation of phyla.</title>
        <authorList>
            <person name="Brown C.T."/>
            <person name="Hug L.A."/>
            <person name="Thomas B.C."/>
            <person name="Sharon I."/>
            <person name="Castelle C.J."/>
            <person name="Singh A."/>
            <person name="Wilkins M.J."/>
            <person name="Williams K.H."/>
            <person name="Banfield J.F."/>
        </authorList>
    </citation>
    <scope>NUCLEOTIDE SEQUENCE [LARGE SCALE GENOMIC DNA]</scope>
</reference>
<dbReference type="Pfam" id="PF01943">
    <property type="entry name" value="Polysacc_synt"/>
    <property type="match status" value="1"/>
</dbReference>
<evidence type="ECO:0000256" key="4">
    <source>
        <dbReference type="ARBA" id="ARBA00023136"/>
    </source>
</evidence>
<dbReference type="Proteomes" id="UP000034879">
    <property type="component" value="Unassembled WGS sequence"/>
</dbReference>
<keyword evidence="3 5" id="KW-1133">Transmembrane helix</keyword>
<protein>
    <submittedName>
        <fullName evidence="6">Membrane protein involved in the export of O-antigen and teichoic acid</fullName>
    </submittedName>
</protein>
<evidence type="ECO:0000256" key="2">
    <source>
        <dbReference type="ARBA" id="ARBA00022692"/>
    </source>
</evidence>
<feature type="transmembrane region" description="Helical" evidence="5">
    <location>
        <begin position="370"/>
        <end position="388"/>
    </location>
</feature>
<evidence type="ECO:0000256" key="1">
    <source>
        <dbReference type="ARBA" id="ARBA00004141"/>
    </source>
</evidence>
<dbReference type="GO" id="GO:0016020">
    <property type="term" value="C:membrane"/>
    <property type="evidence" value="ECO:0007669"/>
    <property type="project" value="UniProtKB-SubCell"/>
</dbReference>
<dbReference type="PANTHER" id="PTHR43424">
    <property type="entry name" value="LOCUS PUTATIVE PROTEIN 1-RELATED"/>
    <property type="match status" value="1"/>
</dbReference>
<comment type="caution">
    <text evidence="6">The sequence shown here is derived from an EMBL/GenBank/DDBJ whole genome shotgun (WGS) entry which is preliminary data.</text>
</comment>
<dbReference type="AlphaFoldDB" id="A0A0G1VCK2"/>